<name>A0ACC7M337_9BURK</name>
<dbReference type="Proteomes" id="UP001168096">
    <property type="component" value="Unassembled WGS sequence"/>
</dbReference>
<keyword evidence="2" id="KW-1185">Reference proteome</keyword>
<organism evidence="1 2">
    <name type="scientific">Massilia orientalis</name>
    <dbReference type="NCBI Taxonomy" id="3050128"/>
    <lineage>
        <taxon>Bacteria</taxon>
        <taxon>Pseudomonadati</taxon>
        <taxon>Pseudomonadota</taxon>
        <taxon>Betaproteobacteria</taxon>
        <taxon>Burkholderiales</taxon>
        <taxon>Oxalobacteraceae</taxon>
        <taxon>Telluria group</taxon>
        <taxon>Massilia</taxon>
    </lineage>
</organism>
<dbReference type="EMBL" id="JASNRB020000001">
    <property type="protein sequence ID" value="MFJ1466286.1"/>
    <property type="molecule type" value="Genomic_DNA"/>
</dbReference>
<evidence type="ECO:0000313" key="2">
    <source>
        <dbReference type="Proteomes" id="UP001168096"/>
    </source>
</evidence>
<sequence>MQTRWLSSAALVAAAMSAASAHAADPTDANRAVMRAFVDTAYGDKQVRKAYEAYAVPDLVQHNPNIADGRDAAIAEVEGLLNNPAAHFDVKHVVVDGDMATVHFRGSLGNGMGAAVFEQFRLKDGKIVEHWDAFQVIDPKATARNTHPFF</sequence>
<proteinExistence type="predicted"/>
<comment type="caution">
    <text evidence="1">The sequence shown here is derived from an EMBL/GenBank/DDBJ whole genome shotgun (WGS) entry which is preliminary data.</text>
</comment>
<evidence type="ECO:0000313" key="1">
    <source>
        <dbReference type="EMBL" id="MFJ1466286.1"/>
    </source>
</evidence>
<protein>
    <submittedName>
        <fullName evidence="1">Nuclear transport factor 2 family protein</fullName>
    </submittedName>
</protein>
<gene>
    <name evidence="1" type="ORF">QPK29_001065</name>
</gene>
<reference evidence="1" key="1">
    <citation type="submission" date="2024-11" db="EMBL/GenBank/DDBJ databases">
        <title>Description of Massilia orientalis sp. nov., isolated from rhizosphere soil of Ageratina adenophora.</title>
        <authorList>
            <person name="Wang Y."/>
        </authorList>
    </citation>
    <scope>NUCLEOTIDE SEQUENCE</scope>
    <source>
        <strain evidence="1">YIM B02787</strain>
    </source>
</reference>
<accession>A0ACC7M337</accession>